<dbReference type="GO" id="GO:0004146">
    <property type="term" value="F:dihydrofolate reductase activity"/>
    <property type="evidence" value="ECO:0007669"/>
    <property type="project" value="UniProtKB-EC"/>
</dbReference>
<proteinExistence type="inferred from homology"/>
<dbReference type="CDD" id="cd00209">
    <property type="entry name" value="DHFR"/>
    <property type="match status" value="1"/>
</dbReference>
<dbReference type="InterPro" id="IPR012259">
    <property type="entry name" value="DHFR"/>
</dbReference>
<evidence type="ECO:0000256" key="9">
    <source>
        <dbReference type="RuleBase" id="RU004474"/>
    </source>
</evidence>
<dbReference type="SUPFAM" id="SSF53597">
    <property type="entry name" value="Dihydrofolate reductase-like"/>
    <property type="match status" value="1"/>
</dbReference>
<dbReference type="InterPro" id="IPR024072">
    <property type="entry name" value="DHFR-like_dom_sf"/>
</dbReference>
<dbReference type="AlphaFoldDB" id="A0AAJ6YE75"/>
<dbReference type="RefSeq" id="XP_011496419.1">
    <property type="nucleotide sequence ID" value="XM_011498117.1"/>
</dbReference>
<organism evidence="11 12">
    <name type="scientific">Ceratosolen solmsi marchali</name>
    <dbReference type="NCBI Taxonomy" id="326594"/>
    <lineage>
        <taxon>Eukaryota</taxon>
        <taxon>Metazoa</taxon>
        <taxon>Ecdysozoa</taxon>
        <taxon>Arthropoda</taxon>
        <taxon>Hexapoda</taxon>
        <taxon>Insecta</taxon>
        <taxon>Pterygota</taxon>
        <taxon>Neoptera</taxon>
        <taxon>Endopterygota</taxon>
        <taxon>Hymenoptera</taxon>
        <taxon>Apocrita</taxon>
        <taxon>Proctotrupomorpha</taxon>
        <taxon>Chalcidoidea</taxon>
        <taxon>Agaonidae</taxon>
        <taxon>Agaoninae</taxon>
        <taxon>Ceratosolen</taxon>
    </lineage>
</organism>
<keyword evidence="4" id="KW-0554">One-carbon metabolism</keyword>
<dbReference type="Proteomes" id="UP000695007">
    <property type="component" value="Unplaced"/>
</dbReference>
<sequence length="183" mass="21296">MQVKLKLIAAASENMGIGINGELPWRLKKEMDFFTRMTTTTKDSNKQNAVIMGRRTWECIPKKYKPLANRINMVLSSQSLDYGEDVVVCKSLPDMIEKLSQSPLNDKIEQVWVIGGSSIYKISMESPNFYRLYLTRVKKHFKCDTFFPEFPDNFVLVKDSEVPEGIQEEKGIQYEYEVYEREN</sequence>
<protein>
    <recommendedName>
        <fullName evidence="3">dihydrofolate reductase</fullName>
        <ecNumber evidence="3">1.5.1.3</ecNumber>
    </recommendedName>
</protein>
<reference evidence="12" key="1">
    <citation type="submission" date="2025-08" db="UniProtKB">
        <authorList>
            <consortium name="RefSeq"/>
        </authorList>
    </citation>
    <scope>IDENTIFICATION</scope>
</reference>
<dbReference type="GeneID" id="105361033"/>
<dbReference type="PRINTS" id="PR00070">
    <property type="entry name" value="DHFR"/>
</dbReference>
<dbReference type="InterPro" id="IPR001796">
    <property type="entry name" value="DHFR_dom"/>
</dbReference>
<evidence type="ECO:0000256" key="8">
    <source>
        <dbReference type="ARBA" id="ARBA00048873"/>
    </source>
</evidence>
<dbReference type="CTD" id="1719"/>
<evidence type="ECO:0000256" key="3">
    <source>
        <dbReference type="ARBA" id="ARBA00012856"/>
    </source>
</evidence>
<evidence type="ECO:0000259" key="10">
    <source>
        <dbReference type="PROSITE" id="PS51330"/>
    </source>
</evidence>
<evidence type="ECO:0000256" key="4">
    <source>
        <dbReference type="ARBA" id="ARBA00022563"/>
    </source>
</evidence>
<dbReference type="GO" id="GO:0005739">
    <property type="term" value="C:mitochondrion"/>
    <property type="evidence" value="ECO:0007669"/>
    <property type="project" value="TreeGrafter"/>
</dbReference>
<comment type="pathway">
    <text evidence="1">Cofactor biosynthesis; tetrahydrofolate biosynthesis; 5,6,7,8-tetrahydrofolate from 7,8-dihydrofolate: step 1/1.</text>
</comment>
<dbReference type="FunFam" id="3.40.430.10:FF:000002">
    <property type="entry name" value="Dihydrofolate reductase"/>
    <property type="match status" value="1"/>
</dbReference>
<keyword evidence="5" id="KW-0521">NADP</keyword>
<dbReference type="EC" id="1.5.1.3" evidence="3"/>
<dbReference type="Gene3D" id="3.40.430.10">
    <property type="entry name" value="Dihydrofolate Reductase, subunit A"/>
    <property type="match status" value="1"/>
</dbReference>
<comment type="similarity">
    <text evidence="2 9">Belongs to the dihydrofolate reductase family.</text>
</comment>
<accession>A0AAJ6YE75</accession>
<dbReference type="PROSITE" id="PS51330">
    <property type="entry name" value="DHFR_2"/>
    <property type="match status" value="1"/>
</dbReference>
<keyword evidence="6" id="KW-0560">Oxidoreductase</keyword>
<evidence type="ECO:0000256" key="7">
    <source>
        <dbReference type="ARBA" id="ARBA00025067"/>
    </source>
</evidence>
<feature type="domain" description="DHFR" evidence="10">
    <location>
        <begin position="4"/>
        <end position="181"/>
    </location>
</feature>
<dbReference type="PANTHER" id="PTHR48069">
    <property type="entry name" value="DIHYDROFOLATE REDUCTASE"/>
    <property type="match status" value="1"/>
</dbReference>
<dbReference type="GO" id="GO:0046452">
    <property type="term" value="P:dihydrofolate metabolic process"/>
    <property type="evidence" value="ECO:0007669"/>
    <property type="project" value="TreeGrafter"/>
</dbReference>
<keyword evidence="11" id="KW-1185">Reference proteome</keyword>
<evidence type="ECO:0000313" key="11">
    <source>
        <dbReference type="Proteomes" id="UP000695007"/>
    </source>
</evidence>
<dbReference type="GO" id="GO:0046655">
    <property type="term" value="P:folic acid metabolic process"/>
    <property type="evidence" value="ECO:0007669"/>
    <property type="project" value="TreeGrafter"/>
</dbReference>
<evidence type="ECO:0000256" key="5">
    <source>
        <dbReference type="ARBA" id="ARBA00022857"/>
    </source>
</evidence>
<comment type="catalytic activity">
    <reaction evidence="8">
        <text>(6S)-5,6,7,8-tetrahydrofolate + NADP(+) = 7,8-dihydrofolate + NADPH + H(+)</text>
        <dbReference type="Rhea" id="RHEA:15009"/>
        <dbReference type="ChEBI" id="CHEBI:15378"/>
        <dbReference type="ChEBI" id="CHEBI:57451"/>
        <dbReference type="ChEBI" id="CHEBI:57453"/>
        <dbReference type="ChEBI" id="CHEBI:57783"/>
        <dbReference type="ChEBI" id="CHEBI:58349"/>
        <dbReference type="EC" id="1.5.1.3"/>
    </reaction>
</comment>
<dbReference type="KEGG" id="csol:105361033"/>
<dbReference type="GO" id="GO:0006730">
    <property type="term" value="P:one-carbon metabolic process"/>
    <property type="evidence" value="ECO:0007669"/>
    <property type="project" value="UniProtKB-KW"/>
</dbReference>
<dbReference type="Pfam" id="PF00186">
    <property type="entry name" value="DHFR_1"/>
    <property type="match status" value="1"/>
</dbReference>
<dbReference type="InterPro" id="IPR017925">
    <property type="entry name" value="DHFR_CS"/>
</dbReference>
<dbReference type="PANTHER" id="PTHR48069:SF3">
    <property type="entry name" value="DIHYDROFOLATE REDUCTASE"/>
    <property type="match status" value="1"/>
</dbReference>
<name>A0AAJ6YE75_9HYME</name>
<comment type="function">
    <text evidence="7">Key enzyme in folate metabolism. Catalyzes an essential reaction for de novo glycine and purine synthesis, and for DNA precursor synthesis.</text>
</comment>
<dbReference type="PROSITE" id="PS00075">
    <property type="entry name" value="DHFR_1"/>
    <property type="match status" value="1"/>
</dbReference>
<dbReference type="GO" id="GO:0046654">
    <property type="term" value="P:tetrahydrofolate biosynthetic process"/>
    <property type="evidence" value="ECO:0007669"/>
    <property type="project" value="InterPro"/>
</dbReference>
<dbReference type="GO" id="GO:0050661">
    <property type="term" value="F:NADP binding"/>
    <property type="evidence" value="ECO:0007669"/>
    <property type="project" value="InterPro"/>
</dbReference>
<evidence type="ECO:0000313" key="12">
    <source>
        <dbReference type="RefSeq" id="XP_011496419.1"/>
    </source>
</evidence>
<evidence type="ECO:0000256" key="1">
    <source>
        <dbReference type="ARBA" id="ARBA00004903"/>
    </source>
</evidence>
<evidence type="ECO:0000256" key="2">
    <source>
        <dbReference type="ARBA" id="ARBA00009539"/>
    </source>
</evidence>
<gene>
    <name evidence="12" type="primary">LOC105361033</name>
</gene>
<evidence type="ECO:0000256" key="6">
    <source>
        <dbReference type="ARBA" id="ARBA00023002"/>
    </source>
</evidence>